<dbReference type="Proteomes" id="UP000034150">
    <property type="component" value="Unassembled WGS sequence"/>
</dbReference>
<dbReference type="AlphaFoldDB" id="A0A0M2JNX1"/>
<protein>
    <submittedName>
        <fullName evidence="1">Uncharacterized protein</fullName>
    </submittedName>
</protein>
<evidence type="ECO:0000313" key="2">
    <source>
        <dbReference type="Proteomes" id="UP000034150"/>
    </source>
</evidence>
<dbReference type="OrthoDB" id="4639497at2"/>
<accession>A0A0M2JNX1</accession>
<sequence>MTNTLAADATDVAALSTAHTLAMARSDIHSAVNADTDHRRHQYALSARDHAVTVLLERTSEPSQREHAEYYLADAEAIIAATTPIS</sequence>
<proteinExistence type="predicted"/>
<dbReference type="EMBL" id="LAUZ02000185">
    <property type="protein sequence ID" value="KKE98138.1"/>
    <property type="molecule type" value="Genomic_DNA"/>
</dbReference>
<reference evidence="1 2" key="1">
    <citation type="journal article" date="2015" name="Genome Announc.">
        <title>Draft Genome Sequence of Mycobacterium obuense Strain UC1, Isolated from Patient Sputum.</title>
        <authorList>
            <person name="Greninger A.L."/>
            <person name="Cunningham G."/>
            <person name="Hsu E.D."/>
            <person name="Yu J.M."/>
            <person name="Chiu C.Y."/>
            <person name="Miller S."/>
        </authorList>
    </citation>
    <scope>NUCLEOTIDE SEQUENCE [LARGE SCALE GENOMIC DNA]</scope>
    <source>
        <strain evidence="1 2">UC1</strain>
    </source>
</reference>
<name>A0A0M2JNX1_9MYCO</name>
<gene>
    <name evidence="1" type="ORF">WN67_30865</name>
</gene>
<organism evidence="1 2">
    <name type="scientific">Mycolicibacterium obuense</name>
    <dbReference type="NCBI Taxonomy" id="1807"/>
    <lineage>
        <taxon>Bacteria</taxon>
        <taxon>Bacillati</taxon>
        <taxon>Actinomycetota</taxon>
        <taxon>Actinomycetes</taxon>
        <taxon>Mycobacteriales</taxon>
        <taxon>Mycobacteriaceae</taxon>
        <taxon>Mycolicibacterium</taxon>
    </lineage>
</organism>
<keyword evidence="2" id="KW-1185">Reference proteome</keyword>
<dbReference type="RefSeq" id="WP_046366904.1">
    <property type="nucleotide sequence ID" value="NZ_CALTXN010000070.1"/>
</dbReference>
<comment type="caution">
    <text evidence="1">The sequence shown here is derived from an EMBL/GenBank/DDBJ whole genome shotgun (WGS) entry which is preliminary data.</text>
</comment>
<dbReference type="PATRIC" id="fig|1807.13.peg.6308"/>
<evidence type="ECO:0000313" key="1">
    <source>
        <dbReference type="EMBL" id="KKE98138.1"/>
    </source>
</evidence>